<protein>
    <submittedName>
        <fullName evidence="1">Uncharacterized protein</fullName>
    </submittedName>
</protein>
<keyword evidence="2" id="KW-1185">Reference proteome</keyword>
<dbReference type="GeneID" id="78180532"/>
<dbReference type="EMBL" id="JBBMFL010000028">
    <property type="protein sequence ID" value="MEQ2546274.1"/>
    <property type="molecule type" value="Genomic_DNA"/>
</dbReference>
<name>A0ABV1H0T1_9BACT</name>
<gene>
    <name evidence="1" type="ORF">WMO46_15120</name>
</gene>
<evidence type="ECO:0000313" key="1">
    <source>
        <dbReference type="EMBL" id="MEQ2546274.1"/>
    </source>
</evidence>
<sequence>MKNDKMEGETALQYFLRKNRELAALKDAALRAGKNVIRWDDPASGHEYMFCHHPYLGWFDAKERPGLLHGITLRP</sequence>
<evidence type="ECO:0000313" key="2">
    <source>
        <dbReference type="Proteomes" id="UP001460202"/>
    </source>
</evidence>
<proteinExistence type="predicted"/>
<dbReference type="Proteomes" id="UP001460202">
    <property type="component" value="Unassembled WGS sequence"/>
</dbReference>
<dbReference type="RefSeq" id="WP_129651721.1">
    <property type="nucleotide sequence ID" value="NZ_JBBMFL010000028.1"/>
</dbReference>
<reference evidence="1 2" key="1">
    <citation type="submission" date="2024-03" db="EMBL/GenBank/DDBJ databases">
        <title>Human intestinal bacterial collection.</title>
        <authorList>
            <person name="Pauvert C."/>
            <person name="Hitch T.C.A."/>
            <person name="Clavel T."/>
        </authorList>
    </citation>
    <scope>NUCLEOTIDE SEQUENCE [LARGE SCALE GENOMIC DNA]</scope>
    <source>
        <strain evidence="1 2">CLA-KB-H122</strain>
    </source>
</reference>
<organism evidence="1 2">
    <name type="scientific">Alistipes intestinihominis</name>
    <dbReference type="NCBI Taxonomy" id="3133172"/>
    <lineage>
        <taxon>Bacteria</taxon>
        <taxon>Pseudomonadati</taxon>
        <taxon>Bacteroidota</taxon>
        <taxon>Bacteroidia</taxon>
        <taxon>Bacteroidales</taxon>
        <taxon>Rikenellaceae</taxon>
        <taxon>Alistipes</taxon>
    </lineage>
</organism>
<accession>A0ABV1H0T1</accession>
<comment type="caution">
    <text evidence="1">The sequence shown here is derived from an EMBL/GenBank/DDBJ whole genome shotgun (WGS) entry which is preliminary data.</text>
</comment>